<evidence type="ECO:0000259" key="1">
    <source>
        <dbReference type="Pfam" id="PF00766"/>
    </source>
</evidence>
<dbReference type="SUPFAM" id="SSF52402">
    <property type="entry name" value="Adenine nucleotide alpha hydrolases-like"/>
    <property type="match status" value="1"/>
</dbReference>
<dbReference type="PANTHER" id="PTHR43153:SF1">
    <property type="entry name" value="ELECTRON TRANSFER FLAVOPROTEIN SUBUNIT ALPHA, MITOCHONDRIAL"/>
    <property type="match status" value="1"/>
</dbReference>
<name>A0ABT4BUM4_9FIRM</name>
<dbReference type="InterPro" id="IPR014729">
    <property type="entry name" value="Rossmann-like_a/b/a_fold"/>
</dbReference>
<proteinExistence type="predicted"/>
<evidence type="ECO:0000313" key="3">
    <source>
        <dbReference type="Proteomes" id="UP001082703"/>
    </source>
</evidence>
<dbReference type="Gene3D" id="3.40.50.620">
    <property type="entry name" value="HUPs"/>
    <property type="match status" value="1"/>
</dbReference>
<comment type="caution">
    <text evidence="2">The sequence shown here is derived from an EMBL/GenBank/DDBJ whole genome shotgun (WGS) entry which is preliminary data.</text>
</comment>
<reference evidence="2 3" key="1">
    <citation type="submission" date="2022-11" db="EMBL/GenBank/DDBJ databases">
        <authorList>
            <person name="Caiyu Z."/>
        </authorList>
    </citation>
    <scope>NUCLEOTIDE SEQUENCE [LARGE SCALE GENOMIC DNA]</scope>
    <source>
        <strain evidence="2 3">YR-4</strain>
    </source>
</reference>
<dbReference type="InterPro" id="IPR029035">
    <property type="entry name" value="DHS-like_NAD/FAD-binding_dom"/>
</dbReference>
<gene>
    <name evidence="2" type="ORF">OUY18_09530</name>
</gene>
<dbReference type="InterPro" id="IPR001308">
    <property type="entry name" value="ETF_a/FixB"/>
</dbReference>
<dbReference type="InterPro" id="IPR014731">
    <property type="entry name" value="ETF_asu_C"/>
</dbReference>
<dbReference type="Pfam" id="PF00766">
    <property type="entry name" value="ETF_alpha"/>
    <property type="match status" value="1"/>
</dbReference>
<dbReference type="Gene3D" id="3.40.50.1220">
    <property type="entry name" value="TPP-binding domain"/>
    <property type="match status" value="1"/>
</dbReference>
<accession>A0ABT4BUM4</accession>
<evidence type="ECO:0000313" key="2">
    <source>
        <dbReference type="EMBL" id="MCY1714495.1"/>
    </source>
</evidence>
<dbReference type="RefSeq" id="WP_268058541.1">
    <property type="nucleotide sequence ID" value="NZ_JAPOHA010000008.1"/>
</dbReference>
<keyword evidence="3" id="KW-1185">Reference proteome</keyword>
<sequence>MKLLTIVHIDGTDAIEAAALRQRTLNGYFESFGYECESYLYGAEKFYEDAVKQDFAGRVYAQRFHFISAVPVADEISALIIGGKFDGVVIEESELANDIAVLLAAYLDRRCLTNVFSVTPNGTGILCKRLSYNNNLILEHEIKAPFVISLRGYEKILTAPSGAAFEFFPLRSMENSEYILSQKPVSKAGKQGNSKVLIACGMGVETCEEIEYFRNYAREHGFNFGVTRPVAIRGWAKLGETIGVSGQTFAPKICVTLGVSGAAAFYVGIENADFILSVNTNRDALIIAQSDAAIIDDYKNVCGKLLDSLVDLYATL</sequence>
<dbReference type="PANTHER" id="PTHR43153">
    <property type="entry name" value="ELECTRON TRANSFER FLAVOPROTEIN ALPHA"/>
    <property type="match status" value="1"/>
</dbReference>
<organism evidence="2 3">
    <name type="scientific">Caproiciproducens galactitolivorans</name>
    <dbReference type="NCBI Taxonomy" id="642589"/>
    <lineage>
        <taxon>Bacteria</taxon>
        <taxon>Bacillati</taxon>
        <taxon>Bacillota</taxon>
        <taxon>Clostridia</taxon>
        <taxon>Eubacteriales</taxon>
        <taxon>Acutalibacteraceae</taxon>
        <taxon>Caproiciproducens</taxon>
    </lineage>
</organism>
<feature type="domain" description="Electron transfer flavoprotein alpha subunit C-terminal" evidence="1">
    <location>
        <begin position="194"/>
        <end position="270"/>
    </location>
</feature>
<dbReference type="SUPFAM" id="SSF52467">
    <property type="entry name" value="DHS-like NAD/FAD-binding domain"/>
    <property type="match status" value="1"/>
</dbReference>
<protein>
    <submittedName>
        <fullName evidence="2">FAD-binding protein</fullName>
    </submittedName>
</protein>
<dbReference type="Proteomes" id="UP001082703">
    <property type="component" value="Unassembled WGS sequence"/>
</dbReference>
<dbReference type="EMBL" id="JAPOHA010000008">
    <property type="protein sequence ID" value="MCY1714495.1"/>
    <property type="molecule type" value="Genomic_DNA"/>
</dbReference>